<evidence type="ECO:0000256" key="2">
    <source>
        <dbReference type="ARBA" id="ARBA00023274"/>
    </source>
</evidence>
<dbReference type="HAMAP" id="MF_00273">
    <property type="entry name" value="Ribosomal_eL20"/>
    <property type="match status" value="1"/>
</dbReference>
<dbReference type="Pfam" id="PF01775">
    <property type="entry name" value="Ribosomal_L18A"/>
    <property type="match status" value="1"/>
</dbReference>
<evidence type="ECO:0000256" key="3">
    <source>
        <dbReference type="HAMAP-Rule" id="MF_00273"/>
    </source>
</evidence>
<dbReference type="GO" id="GO:1990904">
    <property type="term" value="C:ribonucleoprotein complex"/>
    <property type="evidence" value="ECO:0007669"/>
    <property type="project" value="UniProtKB-KW"/>
</dbReference>
<keyword evidence="1 3" id="KW-0689">Ribosomal protein</keyword>
<keyword evidence="3" id="KW-0699">rRNA-binding</keyword>
<feature type="domain" description="Large ribosomal subunit protein eL20" evidence="4">
    <location>
        <begin position="5"/>
        <end position="60"/>
    </location>
</feature>
<sequence length="79" mass="9468">MVGMIKIYRISGKILSKEEPMFFRKEYRALKKEDALEYLYSEMGSKHHVKRTLIKIEKIEEISEDEVTDPILQSIIRMY</sequence>
<dbReference type="InterPro" id="IPR023573">
    <property type="entry name" value="Ribosomal_eL20_dom"/>
</dbReference>
<comment type="subunit">
    <text evidence="3">Part of the 50S ribosomal subunit. Binds 23S rRNA.</text>
</comment>
<keyword evidence="2 3" id="KW-0687">Ribonucleoprotein</keyword>
<accession>A0A401HPQ4</accession>
<proteinExistence type="inferred from homology"/>
<evidence type="ECO:0000256" key="1">
    <source>
        <dbReference type="ARBA" id="ARBA00022980"/>
    </source>
</evidence>
<dbReference type="AlphaFoldDB" id="A0A401HPQ4"/>
<dbReference type="NCBIfam" id="NF001981">
    <property type="entry name" value="PRK00773.1-1"/>
    <property type="match status" value="1"/>
</dbReference>
<dbReference type="SUPFAM" id="SSF160374">
    <property type="entry name" value="RplX-like"/>
    <property type="match status" value="1"/>
</dbReference>
<dbReference type="GO" id="GO:0070180">
    <property type="term" value="F:large ribosomal subunit rRNA binding"/>
    <property type="evidence" value="ECO:0007669"/>
    <property type="project" value="UniProtKB-UniRule"/>
</dbReference>
<comment type="caution">
    <text evidence="5">The sequence shown here is derived from an EMBL/GenBank/DDBJ whole genome shotgun (WGS) entry which is preliminary data.</text>
</comment>
<dbReference type="EMBL" id="BFAX01000002">
    <property type="protein sequence ID" value="GBF36192.1"/>
    <property type="molecule type" value="Genomic_DNA"/>
</dbReference>
<gene>
    <name evidence="3" type="primary">rpl18a</name>
    <name evidence="3" type="synonym">rpl20e</name>
    <name evidence="3" type="synonym">rplX</name>
    <name evidence="5" type="ORF">MHHB_P0422</name>
</gene>
<keyword evidence="6" id="KW-1185">Reference proteome</keyword>
<evidence type="ECO:0000313" key="5">
    <source>
        <dbReference type="EMBL" id="GBF36192.1"/>
    </source>
</evidence>
<evidence type="ECO:0000313" key="6">
    <source>
        <dbReference type="Proteomes" id="UP000290527"/>
    </source>
</evidence>
<dbReference type="Gene3D" id="3.10.20.10">
    <property type="match status" value="1"/>
</dbReference>
<reference evidence="5 6" key="1">
    <citation type="journal article" date="2019" name="Int. J. Syst. Evol. Microbiol.">
        <title>Methanofervidicoccus abyssi gen. nov., sp. nov., a hydrogenotrophic methanogen, isolated from a hydrothermal vent chimney in the Mid-Cayman Spreading Center, the Caribbean Sea.</title>
        <authorList>
            <person name="Sakai S."/>
            <person name="Takaki Y."/>
            <person name="Miyazaki M."/>
            <person name="Ogawara M."/>
            <person name="Yanagawa K."/>
            <person name="Miyazaki J."/>
            <person name="Takai K."/>
        </authorList>
    </citation>
    <scope>NUCLEOTIDE SEQUENCE [LARGE SCALE GENOMIC DNA]</scope>
    <source>
        <strain evidence="5 6">HHB</strain>
    </source>
</reference>
<keyword evidence="3" id="KW-0694">RNA-binding</keyword>
<dbReference type="GO" id="GO:0006412">
    <property type="term" value="P:translation"/>
    <property type="evidence" value="ECO:0007669"/>
    <property type="project" value="UniProtKB-UniRule"/>
</dbReference>
<dbReference type="GO" id="GO:0005840">
    <property type="term" value="C:ribosome"/>
    <property type="evidence" value="ECO:0007669"/>
    <property type="project" value="UniProtKB-KW"/>
</dbReference>
<name>A0A401HPQ4_9EURY</name>
<dbReference type="Proteomes" id="UP000290527">
    <property type="component" value="Unassembled WGS sequence"/>
</dbReference>
<protein>
    <recommendedName>
        <fullName evidence="3">Large ribosomal subunit protein eL20</fullName>
    </recommendedName>
</protein>
<dbReference type="InterPro" id="IPR028877">
    <property type="entry name" value="Ribosomal_eL20"/>
</dbReference>
<comment type="similarity">
    <text evidence="3">Belongs to the eukaryotic ribosomal protein eL20 family.</text>
</comment>
<evidence type="ECO:0000259" key="4">
    <source>
        <dbReference type="Pfam" id="PF01775"/>
    </source>
</evidence>
<dbReference type="GO" id="GO:0003735">
    <property type="term" value="F:structural constituent of ribosome"/>
    <property type="evidence" value="ECO:0007669"/>
    <property type="project" value="InterPro"/>
</dbReference>
<organism evidence="5 6">
    <name type="scientific">Methanofervidicoccus abyssi</name>
    <dbReference type="NCBI Taxonomy" id="2082189"/>
    <lineage>
        <taxon>Archaea</taxon>
        <taxon>Methanobacteriati</taxon>
        <taxon>Methanobacteriota</taxon>
        <taxon>Methanomada group</taxon>
        <taxon>Methanococci</taxon>
        <taxon>Methanococcales</taxon>
        <taxon>Methanofervidicoccus</taxon>
    </lineage>
</organism>